<keyword evidence="8" id="KW-1185">Reference proteome</keyword>
<comment type="caution">
    <text evidence="7">The sequence shown here is derived from an EMBL/GenBank/DDBJ whole genome shotgun (WGS) entry which is preliminary data.</text>
</comment>
<accession>A0A261Y0L2</accession>
<evidence type="ECO:0000256" key="1">
    <source>
        <dbReference type="ARBA" id="ARBA00010165"/>
    </source>
</evidence>
<dbReference type="InterPro" id="IPR011009">
    <property type="entry name" value="Kinase-like_dom_sf"/>
</dbReference>
<dbReference type="GO" id="GO:0016301">
    <property type="term" value="F:kinase activity"/>
    <property type="evidence" value="ECO:0007669"/>
    <property type="project" value="UniProtKB-KW"/>
</dbReference>
<dbReference type="Gene3D" id="3.30.200.20">
    <property type="entry name" value="Phosphorylase Kinase, domain 1"/>
    <property type="match status" value="1"/>
</dbReference>
<keyword evidence="3" id="KW-0547">Nucleotide-binding</keyword>
<evidence type="ECO:0000313" key="7">
    <source>
        <dbReference type="EMBL" id="OZJ04133.1"/>
    </source>
</evidence>
<gene>
    <name evidence="7" type="ORF">BZG36_02833</name>
</gene>
<dbReference type="OrthoDB" id="25129at2759"/>
<evidence type="ECO:0000259" key="6">
    <source>
        <dbReference type="Pfam" id="PF01636"/>
    </source>
</evidence>
<dbReference type="Proteomes" id="UP000242875">
    <property type="component" value="Unassembled WGS sequence"/>
</dbReference>
<dbReference type="SUPFAM" id="SSF56112">
    <property type="entry name" value="Protein kinase-like (PK-like)"/>
    <property type="match status" value="1"/>
</dbReference>
<keyword evidence="2" id="KW-0808">Transferase</keyword>
<organism evidence="7 8">
    <name type="scientific">Bifiguratus adelaidae</name>
    <dbReference type="NCBI Taxonomy" id="1938954"/>
    <lineage>
        <taxon>Eukaryota</taxon>
        <taxon>Fungi</taxon>
        <taxon>Fungi incertae sedis</taxon>
        <taxon>Mucoromycota</taxon>
        <taxon>Mucoromycotina</taxon>
        <taxon>Endogonomycetes</taxon>
        <taxon>Endogonales</taxon>
        <taxon>Endogonales incertae sedis</taxon>
        <taxon>Bifiguratus</taxon>
    </lineage>
</organism>
<dbReference type="Gene3D" id="3.90.1200.10">
    <property type="match status" value="1"/>
</dbReference>
<evidence type="ECO:0000256" key="3">
    <source>
        <dbReference type="ARBA" id="ARBA00022741"/>
    </source>
</evidence>
<dbReference type="AlphaFoldDB" id="A0A261Y0L2"/>
<evidence type="ECO:0000256" key="2">
    <source>
        <dbReference type="ARBA" id="ARBA00022679"/>
    </source>
</evidence>
<name>A0A261Y0L2_9FUNG</name>
<dbReference type="GO" id="GO:0005524">
    <property type="term" value="F:ATP binding"/>
    <property type="evidence" value="ECO:0007669"/>
    <property type="project" value="UniProtKB-KW"/>
</dbReference>
<evidence type="ECO:0000313" key="8">
    <source>
        <dbReference type="Proteomes" id="UP000242875"/>
    </source>
</evidence>
<keyword evidence="4" id="KW-0418">Kinase</keyword>
<dbReference type="PANTHER" id="PTHR34273">
    <property type="entry name" value="METHYLTHIORIBOSE KINASE"/>
    <property type="match status" value="1"/>
</dbReference>
<feature type="domain" description="Aminoglycoside phosphotransferase" evidence="6">
    <location>
        <begin position="76"/>
        <end position="290"/>
    </location>
</feature>
<proteinExistence type="inferred from homology"/>
<evidence type="ECO:0000256" key="4">
    <source>
        <dbReference type="ARBA" id="ARBA00022777"/>
    </source>
</evidence>
<protein>
    <recommendedName>
        <fullName evidence="6">Aminoglycoside phosphotransferase domain-containing protein</fullName>
    </recommendedName>
</protein>
<dbReference type="InterPro" id="IPR002575">
    <property type="entry name" value="Aminoglycoside_PTrfase"/>
</dbReference>
<dbReference type="PANTHER" id="PTHR34273:SF2">
    <property type="entry name" value="METHYLTHIORIBOSE KINASE"/>
    <property type="match status" value="1"/>
</dbReference>
<dbReference type="Pfam" id="PF01636">
    <property type="entry name" value="APH"/>
    <property type="match status" value="1"/>
</dbReference>
<evidence type="ECO:0000256" key="5">
    <source>
        <dbReference type="ARBA" id="ARBA00022840"/>
    </source>
</evidence>
<sequence length="358" mass="40049">MASNDMDLTTTAGMQNWLQQTYHLADKPHLEELAGGTANFVWRATGIELPGVKSTSLVIKHAEPFVAGARQWPFDVKRMTFEVEAMAFVNQHLGASQVRAPTVYAYYDEAKVLLMEDAGDQSENLKAFCSGTRPLPSDLLTRLGTSLGQFIGSLHTLGEHADEIKDRLHNHKALIMSKAVVYDRLPAVLNEFKVSDPEDIRAAGDYFGQLLLSQPKTLCMGDYWSGNILIPHPTDVSSPLLVVDWELSRIGQPGMDIGQFLAEAYCLHIYRQPIQDLLISFQHAYLKAYPACSKRDIQCALVHLGAHLMVWTPKTGWTDQEGAQQIVELGADYVRHAWIGDWPWFRTTPFVILVESLI</sequence>
<dbReference type="EMBL" id="MVBO01000052">
    <property type="protein sequence ID" value="OZJ04133.1"/>
    <property type="molecule type" value="Genomic_DNA"/>
</dbReference>
<keyword evidence="5" id="KW-0067">ATP-binding</keyword>
<reference evidence="7 8" key="1">
    <citation type="journal article" date="2017" name="Mycologia">
        <title>Bifiguratus adelaidae, gen. et sp. nov., a new member of Mucoromycotina in endophytic and soil-dwelling habitats.</title>
        <authorList>
            <person name="Torres-Cruz T.J."/>
            <person name="Billingsley Tobias T.L."/>
            <person name="Almatruk M."/>
            <person name="Hesse C."/>
            <person name="Kuske C.R."/>
            <person name="Desiro A."/>
            <person name="Benucci G.M."/>
            <person name="Bonito G."/>
            <person name="Stajich J.E."/>
            <person name="Dunlap C."/>
            <person name="Arnold A.E."/>
            <person name="Porras-Alfaro A."/>
        </authorList>
    </citation>
    <scope>NUCLEOTIDE SEQUENCE [LARGE SCALE GENOMIC DNA]</scope>
    <source>
        <strain evidence="7 8">AZ0501</strain>
    </source>
</reference>
<comment type="similarity">
    <text evidence="1">Belongs to the methylthioribose kinase family.</text>
</comment>